<dbReference type="OMA" id="QVIEPMD"/>
<feature type="region of interest" description="Disordered" evidence="4">
    <location>
        <begin position="758"/>
        <end position="813"/>
    </location>
</feature>
<feature type="compositionally biased region" description="Acidic residues" evidence="4">
    <location>
        <begin position="58"/>
        <end position="70"/>
    </location>
</feature>
<feature type="region of interest" description="Disordered" evidence="4">
    <location>
        <begin position="678"/>
        <end position="726"/>
    </location>
</feature>
<evidence type="ECO:0000256" key="2">
    <source>
        <dbReference type="ARBA" id="ARBA00022553"/>
    </source>
</evidence>
<dbReference type="Pfam" id="PF04615">
    <property type="entry name" value="Utp14"/>
    <property type="match status" value="1"/>
</dbReference>
<feature type="compositionally biased region" description="Basic residues" evidence="4">
    <location>
        <begin position="898"/>
        <end position="907"/>
    </location>
</feature>
<evidence type="ECO:0000256" key="1">
    <source>
        <dbReference type="ARBA" id="ARBA00004604"/>
    </source>
</evidence>
<feature type="compositionally biased region" description="Basic residues" evidence="4">
    <location>
        <begin position="416"/>
        <end position="429"/>
    </location>
</feature>
<dbReference type="EnsemblPlants" id="Kaladp0039s0136.1.v1.1">
    <property type="protein sequence ID" value="Kaladp0039s0136.1.v1.1"/>
    <property type="gene ID" value="Kaladp0039s0136.v1.1"/>
</dbReference>
<comment type="subcellular location">
    <subcellularLocation>
        <location evidence="1">Nucleus</location>
        <location evidence="1">Nucleolus</location>
    </subcellularLocation>
</comment>
<keyword evidence="3" id="KW-0539">Nucleus</keyword>
<dbReference type="GO" id="GO:0032040">
    <property type="term" value="C:small-subunit processome"/>
    <property type="evidence" value="ECO:0007669"/>
    <property type="project" value="InterPro"/>
</dbReference>
<feature type="compositionally biased region" description="Acidic residues" evidence="4">
    <location>
        <begin position="149"/>
        <end position="158"/>
    </location>
</feature>
<feature type="region of interest" description="Disordered" evidence="4">
    <location>
        <begin position="397"/>
        <end position="490"/>
    </location>
</feature>
<feature type="compositionally biased region" description="Acidic residues" evidence="4">
    <location>
        <begin position="466"/>
        <end position="487"/>
    </location>
</feature>
<evidence type="ECO:0000256" key="3">
    <source>
        <dbReference type="ARBA" id="ARBA00023242"/>
    </source>
</evidence>
<dbReference type="PANTHER" id="PTHR14150">
    <property type="entry name" value="U3 SMALL NUCLEOLAR RNA-ASSOCIATED PROTEIN 14"/>
    <property type="match status" value="1"/>
</dbReference>
<feature type="region of interest" description="Disordered" evidence="4">
    <location>
        <begin position="1"/>
        <end position="77"/>
    </location>
</feature>
<dbReference type="InterPro" id="IPR006709">
    <property type="entry name" value="SSU_processome_Utp14"/>
</dbReference>
<evidence type="ECO:0000256" key="4">
    <source>
        <dbReference type="SAM" id="MobiDB-lite"/>
    </source>
</evidence>
<name>A0A7N0TJ62_KALFE</name>
<feature type="region of interest" description="Disordered" evidence="4">
    <location>
        <begin position="572"/>
        <end position="592"/>
    </location>
</feature>
<dbReference type="AlphaFoldDB" id="A0A7N0TJ62"/>
<dbReference type="PANTHER" id="PTHR14150:SF12">
    <property type="entry name" value="U3 SMALL NUCLEOLAR RNA-ASSOCIATED PROTEIN 14 HOMOLOG A"/>
    <property type="match status" value="1"/>
</dbReference>
<feature type="compositionally biased region" description="Acidic residues" evidence="4">
    <location>
        <begin position="703"/>
        <end position="712"/>
    </location>
</feature>
<feature type="compositionally biased region" description="Basic residues" evidence="4">
    <location>
        <begin position="1"/>
        <end position="12"/>
    </location>
</feature>
<feature type="compositionally biased region" description="Basic and acidic residues" evidence="4">
    <location>
        <begin position="30"/>
        <end position="48"/>
    </location>
</feature>
<feature type="region of interest" description="Disordered" evidence="4">
    <location>
        <begin position="888"/>
        <end position="919"/>
    </location>
</feature>
<feature type="compositionally biased region" description="Acidic residues" evidence="4">
    <location>
        <begin position="113"/>
        <end position="137"/>
    </location>
</feature>
<feature type="compositionally biased region" description="Basic and acidic residues" evidence="4">
    <location>
        <begin position="693"/>
        <end position="702"/>
    </location>
</feature>
<feature type="compositionally biased region" description="Basic and acidic residues" evidence="4">
    <location>
        <begin position="397"/>
        <end position="415"/>
    </location>
</feature>
<evidence type="ECO:0000313" key="5">
    <source>
        <dbReference type="EnsemblPlants" id="Kaladp0039s0136.1.v1.1"/>
    </source>
</evidence>
<dbReference type="Proteomes" id="UP000594263">
    <property type="component" value="Unplaced"/>
</dbReference>
<keyword evidence="2" id="KW-0597">Phosphoprotein</keyword>
<dbReference type="GO" id="GO:0006364">
    <property type="term" value="P:rRNA processing"/>
    <property type="evidence" value="ECO:0007669"/>
    <property type="project" value="InterPro"/>
</dbReference>
<proteinExistence type="predicted"/>
<evidence type="ECO:0000313" key="6">
    <source>
        <dbReference type="Proteomes" id="UP000594263"/>
    </source>
</evidence>
<reference evidence="5" key="1">
    <citation type="submission" date="2021-01" db="UniProtKB">
        <authorList>
            <consortium name="EnsemblPlants"/>
        </authorList>
    </citation>
    <scope>IDENTIFICATION</scope>
</reference>
<protein>
    <recommendedName>
        <fullName evidence="7">U3 small nucleolar RNA-associated protein 14</fullName>
    </recommendedName>
</protein>
<dbReference type="Gramene" id="Kaladp0039s0136.1.v1.1">
    <property type="protein sequence ID" value="Kaladp0039s0136.1.v1.1"/>
    <property type="gene ID" value="Kaladp0039s0136.v1.1"/>
</dbReference>
<evidence type="ECO:0008006" key="7">
    <source>
        <dbReference type="Google" id="ProtNLM"/>
    </source>
</evidence>
<keyword evidence="6" id="KW-1185">Reference proteome</keyword>
<feature type="region of interest" description="Disordered" evidence="4">
    <location>
        <begin position="113"/>
        <end position="180"/>
    </location>
</feature>
<sequence length="919" mass="104452">MAKGGKIGKSRKKGVELSSNGSGVKKGKGGGRDRKTGPRLPEAMRKQIDMIGSKRGYEEEEEEETSEGEEEVPRDYGVEDVNDLYEYVAEKPQEELQKNRRFDTVEKLKIDLPDDFEDEDVPSDDELINGGSGDEDGIFTGNMFGKADDSDDEEDDEEERHSRMLKRVTDMPATVFEGERKKQNVVVSEVHPESEYNATRDILEGGGAITIEDLIDGFREKPDEYSKVRKRIEQMEKKPVSVHAPLPKPDKDKLERKVAYEQLKKDITKMEPVVKRNREAPTLYFDDNTNLGFSTVGAIASAFKLRTEFELQMASLVHDDRILEAHMKDGFRLLELNKVPVEEGRERQNRLAEMRSILFKHEMKAKRIKKIKSKTYHRLNKKGKLKSLSDLHMDPEAAKKQAMKQELDRAEERMTLKHKNSSRWGKRILSRGLEKQDEGTRAAMAVQAREHERLIRKIKSVNSDSSNDDDNDSSDGESFADSDVEDGSDAKLIEKAKQKTLKSLKDEEELPSSGVLSLPFMVRCLKKQQDTANEEARLAIQDYETLLDTEGKESSTVPVTNGRRVFGNVKKDAQPSKKRVKPKVEYNSSDSEYEVETKDFVDSENLDKLQDVNVDAAFFQTDTSTSLFKNFKDIVKDPGPKTTYEVSILAPNPVQKRKASKDLSVTDQIEQHPKMALENDGELNAKKSKKRVKFDLPEHKAEEVDEESDADSEGQMIDGMLSSGTQSTYELPSQAELIKLAFAGDNVVDEFEKDKQAVLNEENPEPEEPKLVPGWGDWTRNQKRRGLPPWMVREHEDAKKKREESVKKRKDSHLKHVIISEKVDKKQEKLFTKTLPFPFTSQEVFEQSMRMPIGPDFNPTSAVGELNRPEVMKRPGLIIQPIQYDDAISSDKVDAKTRGKKNKKKNGKTSGVKPNSKRI</sequence>
<feature type="compositionally biased region" description="Basic and acidic residues" evidence="4">
    <location>
        <begin position="792"/>
        <end position="806"/>
    </location>
</feature>
<accession>A0A7N0TJ62</accession>
<organism evidence="5 6">
    <name type="scientific">Kalanchoe fedtschenkoi</name>
    <name type="common">Lavender scallops</name>
    <name type="synonym">South American air plant</name>
    <dbReference type="NCBI Taxonomy" id="63787"/>
    <lineage>
        <taxon>Eukaryota</taxon>
        <taxon>Viridiplantae</taxon>
        <taxon>Streptophyta</taxon>
        <taxon>Embryophyta</taxon>
        <taxon>Tracheophyta</taxon>
        <taxon>Spermatophyta</taxon>
        <taxon>Magnoliopsida</taxon>
        <taxon>eudicotyledons</taxon>
        <taxon>Gunneridae</taxon>
        <taxon>Pentapetalae</taxon>
        <taxon>Saxifragales</taxon>
        <taxon>Crassulaceae</taxon>
        <taxon>Kalanchoe</taxon>
    </lineage>
</organism>